<evidence type="ECO:0000256" key="1">
    <source>
        <dbReference type="SAM" id="MobiDB-lite"/>
    </source>
</evidence>
<dbReference type="InterPro" id="IPR050553">
    <property type="entry name" value="Thioredoxin_ResA/DsbE_sf"/>
</dbReference>
<dbReference type="GO" id="GO:0016491">
    <property type="term" value="F:oxidoreductase activity"/>
    <property type="evidence" value="ECO:0007669"/>
    <property type="project" value="InterPro"/>
</dbReference>
<dbReference type="RefSeq" id="WP_182124270.1">
    <property type="nucleotide sequence ID" value="NZ_JACGLS010000001.1"/>
</dbReference>
<dbReference type="PANTHER" id="PTHR42852:SF17">
    <property type="entry name" value="THIOREDOXIN-LIKE PROTEIN HI_1115"/>
    <property type="match status" value="1"/>
</dbReference>
<comment type="caution">
    <text evidence="3">The sequence shown here is derived from an EMBL/GenBank/DDBJ whole genome shotgun (WGS) entry which is preliminary data.</text>
</comment>
<protein>
    <submittedName>
        <fullName evidence="3">TlpA family protein disulfide reductase</fullName>
    </submittedName>
</protein>
<dbReference type="InterPro" id="IPR013766">
    <property type="entry name" value="Thioredoxin_domain"/>
</dbReference>
<evidence type="ECO:0000259" key="2">
    <source>
        <dbReference type="PROSITE" id="PS51352"/>
    </source>
</evidence>
<evidence type="ECO:0000313" key="3">
    <source>
        <dbReference type="EMBL" id="MBA6155789.1"/>
    </source>
</evidence>
<dbReference type="PROSITE" id="PS51352">
    <property type="entry name" value="THIOREDOXIN_2"/>
    <property type="match status" value="1"/>
</dbReference>
<feature type="compositionally biased region" description="Polar residues" evidence="1">
    <location>
        <begin position="33"/>
        <end position="58"/>
    </location>
</feature>
<feature type="compositionally biased region" description="Acidic residues" evidence="1">
    <location>
        <begin position="65"/>
        <end position="81"/>
    </location>
</feature>
<dbReference type="GO" id="GO:0016209">
    <property type="term" value="F:antioxidant activity"/>
    <property type="evidence" value="ECO:0007669"/>
    <property type="project" value="InterPro"/>
</dbReference>
<dbReference type="AlphaFoldDB" id="A0A839ANJ2"/>
<accession>A0A839ANJ2</accession>
<dbReference type="SUPFAM" id="SSF52833">
    <property type="entry name" value="Thioredoxin-like"/>
    <property type="match status" value="1"/>
</dbReference>
<sequence>MKNIVPAILSIIVGFAVSSFALNKYMDIDPKDSNPTIELTQTDNETSASLDDTSNEDNSTTEAETPTEEETSTDNLTEENNEPSTEGDLANTETEDSDAPTEETAEATIEDEVTEVPETENTTEVATIDLDKIQDSYDNWNTYTKQNIDLMSTYVPIDDKGAKVEKGIFLTLLRTGAYIPVKSESKGKTQYTLTNIEESADEKIKKSIVGKATVAHKYFKMEGKRLPAYEFVDLKGKSHNKADTKGKILVLKCWFINCKVCVEEFPQLNALVEKYKGDKIEFVSLAFDEKDKLIEFLKTKDFKYVTIPEQKNYMSKKLKVKQYPTHLIVDANGRIIKMVNNVKTLTAELSRITGK</sequence>
<dbReference type="PANTHER" id="PTHR42852">
    <property type="entry name" value="THIOL:DISULFIDE INTERCHANGE PROTEIN DSBE"/>
    <property type="match status" value="1"/>
</dbReference>
<dbReference type="CDD" id="cd02966">
    <property type="entry name" value="TlpA_like_family"/>
    <property type="match status" value="1"/>
</dbReference>
<proteinExistence type="predicted"/>
<dbReference type="Gene3D" id="3.40.30.10">
    <property type="entry name" value="Glutaredoxin"/>
    <property type="match status" value="1"/>
</dbReference>
<keyword evidence="4" id="KW-1185">Reference proteome</keyword>
<dbReference type="Pfam" id="PF00578">
    <property type="entry name" value="AhpC-TSA"/>
    <property type="match status" value="1"/>
</dbReference>
<dbReference type="EMBL" id="JACGLS010000001">
    <property type="protein sequence ID" value="MBA6155789.1"/>
    <property type="molecule type" value="Genomic_DNA"/>
</dbReference>
<name>A0A839ANJ2_9FLAO</name>
<evidence type="ECO:0000313" key="4">
    <source>
        <dbReference type="Proteomes" id="UP000563906"/>
    </source>
</evidence>
<dbReference type="Proteomes" id="UP000563906">
    <property type="component" value="Unassembled WGS sequence"/>
</dbReference>
<feature type="region of interest" description="Disordered" evidence="1">
    <location>
        <begin position="32"/>
        <end position="124"/>
    </location>
</feature>
<dbReference type="InterPro" id="IPR036249">
    <property type="entry name" value="Thioredoxin-like_sf"/>
</dbReference>
<gene>
    <name evidence="3" type="ORF">H3Z83_04525</name>
</gene>
<dbReference type="InterPro" id="IPR000866">
    <property type="entry name" value="AhpC/TSA"/>
</dbReference>
<organism evidence="3 4">
    <name type="scientific">Tenacibaculum pelagium</name>
    <dbReference type="NCBI Taxonomy" id="2759527"/>
    <lineage>
        <taxon>Bacteria</taxon>
        <taxon>Pseudomonadati</taxon>
        <taxon>Bacteroidota</taxon>
        <taxon>Flavobacteriia</taxon>
        <taxon>Flavobacteriales</taxon>
        <taxon>Flavobacteriaceae</taxon>
        <taxon>Tenacibaculum</taxon>
    </lineage>
</organism>
<reference evidence="3 4" key="1">
    <citation type="submission" date="2020-07" db="EMBL/GenBank/DDBJ databases">
        <title>Bacterium isolated from marine sediment.</title>
        <authorList>
            <person name="Shang D."/>
            <person name="Du Z.-J."/>
        </authorList>
    </citation>
    <scope>NUCLEOTIDE SEQUENCE [LARGE SCALE GENOMIC DNA]</scope>
    <source>
        <strain evidence="3 4">S7007</strain>
    </source>
</reference>
<feature type="domain" description="Thioredoxin" evidence="2">
    <location>
        <begin position="220"/>
        <end position="355"/>
    </location>
</feature>
<feature type="compositionally biased region" description="Acidic residues" evidence="1">
    <location>
        <begin position="93"/>
        <end position="118"/>
    </location>
</feature>